<organism evidence="4 5">
    <name type="scientific">Sphingomonas hengshuiensis</name>
    <dbReference type="NCBI Taxonomy" id="1609977"/>
    <lineage>
        <taxon>Bacteria</taxon>
        <taxon>Pseudomonadati</taxon>
        <taxon>Pseudomonadota</taxon>
        <taxon>Alphaproteobacteria</taxon>
        <taxon>Sphingomonadales</taxon>
        <taxon>Sphingomonadaceae</taxon>
        <taxon>Sphingomonas</taxon>
    </lineage>
</organism>
<evidence type="ECO:0000259" key="2">
    <source>
        <dbReference type="Pfam" id="PF13550"/>
    </source>
</evidence>
<accession>A0A2W4YWS9</accession>
<comment type="caution">
    <text evidence="4">The sequence shown here is derived from an EMBL/GenBank/DDBJ whole genome shotgun (WGS) entry which is preliminary data.</text>
</comment>
<feature type="domain" description="Tip attachment protein J" evidence="2">
    <location>
        <begin position="237"/>
        <end position="383"/>
    </location>
</feature>
<protein>
    <submittedName>
        <fullName evidence="4">Uncharacterized protein</fullName>
    </submittedName>
</protein>
<dbReference type="Pfam" id="PF23666">
    <property type="entry name" value="Rcc01698_C"/>
    <property type="match status" value="1"/>
</dbReference>
<evidence type="ECO:0000259" key="3">
    <source>
        <dbReference type="Pfam" id="PF23666"/>
    </source>
</evidence>
<feature type="chain" id="PRO_5015940597" evidence="1">
    <location>
        <begin position="23"/>
        <end position="717"/>
    </location>
</feature>
<proteinExistence type="predicted"/>
<dbReference type="AlphaFoldDB" id="A0A2W4YWS9"/>
<dbReference type="InterPro" id="IPR032876">
    <property type="entry name" value="J_dom"/>
</dbReference>
<dbReference type="Pfam" id="PF13550">
    <property type="entry name" value="Phage-tail_3"/>
    <property type="match status" value="1"/>
</dbReference>
<evidence type="ECO:0000313" key="4">
    <source>
        <dbReference type="EMBL" id="PZO74443.1"/>
    </source>
</evidence>
<dbReference type="EMBL" id="QFNF01000042">
    <property type="protein sequence ID" value="PZO74443.1"/>
    <property type="molecule type" value="Genomic_DNA"/>
</dbReference>
<feature type="domain" description="Rcc01698-like C-terminal" evidence="3">
    <location>
        <begin position="477"/>
        <end position="571"/>
    </location>
</feature>
<reference evidence="4 5" key="1">
    <citation type="submission" date="2017-08" db="EMBL/GenBank/DDBJ databases">
        <title>Infants hospitalized years apart are colonized by the same room-sourced microbial strains.</title>
        <authorList>
            <person name="Brooks B."/>
            <person name="Olm M.R."/>
            <person name="Firek B.A."/>
            <person name="Baker R."/>
            <person name="Thomas B.C."/>
            <person name="Morowitz M.J."/>
            <person name="Banfield J.F."/>
        </authorList>
    </citation>
    <scope>NUCLEOTIDE SEQUENCE [LARGE SCALE GENOMIC DNA]</scope>
    <source>
        <strain evidence="4">S2_018_000_R3_110</strain>
    </source>
</reference>
<dbReference type="InterPro" id="IPR056490">
    <property type="entry name" value="Rcc01698_C"/>
</dbReference>
<evidence type="ECO:0000256" key="1">
    <source>
        <dbReference type="SAM" id="SignalP"/>
    </source>
</evidence>
<name>A0A2W4YWS9_9SPHN</name>
<dbReference type="Proteomes" id="UP000248614">
    <property type="component" value="Unassembled WGS sequence"/>
</dbReference>
<gene>
    <name evidence="4" type="ORF">DI632_13550</name>
</gene>
<sequence length="717" mass="74987">MATIGRGMMATMVLTTLGKAVAGPVGAALGGLAGRAIDGAVFGTRTRQGPRLTELQVQLSSYGTQIPRLFGTMRVAGTVIWATDLRESATTTGGKGTGRTTRYSYSASFAVALSGRPIRGIRRIWAEGKLLRGAAGDWKTRTGFRWYPGDELQAPDPLIASIVGTHDAPAYRGIAYAVFEDLALADFGNRIPSLSFEVEADAGPVAAGAIAEALGAGAVVAEAGGPLLAGYAASGARCRDAIEALVEPLGGWYAATGDRIALRCGTGPARLLSDAVLPGDAPDWERPPAAPADVALAYHDVARDYQAGVQQVLRGGAMRRMLRIELPAAMTAQVAAGIAGDVAARAALSGEVRTVAFDWRAIDVAPGDRVMLDHADGPWRVRRTRIEAMRITLELVRIAAAVPAAPPAVGMPRLAADVASGATQLMLVELPSDSGEGVPWIGAIAAGTAPGWRRATLLAGDDANGWSEIGETAAAGVLGRVTLPPGPGSDMIEDRASVIEVELLHDAMTLEQVDDAALDRGGNAALVGGEIVQFGRAQRIGPARWRLSRLWRARRGSETAMAGHRVGEDFVLLDPATIRRIEAPAAIGQAMTVMAVGIAGGDMATATIVPAGRALVPPAPVHLSVGGDGDRAELRWVRRTRLPAPWRDAIDTPLGEEREAYRLTLTDAQGGVRTIEVAGPRWPIEPAGAALTIELRQVGTYGASAPALFHYRPEMMR</sequence>
<keyword evidence="1" id="KW-0732">Signal</keyword>
<feature type="signal peptide" evidence="1">
    <location>
        <begin position="1"/>
        <end position="22"/>
    </location>
</feature>
<evidence type="ECO:0000313" key="5">
    <source>
        <dbReference type="Proteomes" id="UP000248614"/>
    </source>
</evidence>